<dbReference type="InterPro" id="IPR052019">
    <property type="entry name" value="F420H2_bilvrd_red/Heme_oxyg"/>
</dbReference>
<feature type="domain" description="Pyridoxamine 5'-phosphate oxidase N-terminal" evidence="2">
    <location>
        <begin position="59"/>
        <end position="192"/>
    </location>
</feature>
<proteinExistence type="predicted"/>
<dbReference type="PANTHER" id="PTHR35176">
    <property type="entry name" value="HEME OXYGENASE HI_0854-RELATED"/>
    <property type="match status" value="1"/>
</dbReference>
<evidence type="ECO:0000256" key="1">
    <source>
        <dbReference type="ARBA" id="ARBA00023002"/>
    </source>
</evidence>
<dbReference type="Pfam" id="PF01243">
    <property type="entry name" value="PNPOx_N"/>
    <property type="match status" value="1"/>
</dbReference>
<keyword evidence="4" id="KW-1185">Reference proteome</keyword>
<name>A0ABX6BZY2_9CHLR</name>
<sequence>MGWRVPLLIRPLSARHASAATLRALPSARMVRSTEPATTLQPRIHAPMPSRRAEIALTPEEQQQFLQQGWTLQVASIGPKGYPHLVAMWYVVIDGLIHFTTFAKSQKVLNLRRNPKITVMLESGKLYHELKGLVIEGDAEIIEDTPFTARVMALVGEKYNGIPAPMETPEAALKVASKRVTVRVKPVDTYSWDHAKLGGRY</sequence>
<dbReference type="SUPFAM" id="SSF50475">
    <property type="entry name" value="FMN-binding split barrel"/>
    <property type="match status" value="1"/>
</dbReference>
<dbReference type="EMBL" id="CP042829">
    <property type="protein sequence ID" value="QFG02579.1"/>
    <property type="molecule type" value="Genomic_DNA"/>
</dbReference>
<accession>A0ABX6BZY2</accession>
<evidence type="ECO:0000259" key="2">
    <source>
        <dbReference type="Pfam" id="PF01243"/>
    </source>
</evidence>
<organism evidence="3 4">
    <name type="scientific">Tepidiforma bonchosmolovskayae</name>
    <dbReference type="NCBI Taxonomy" id="2601677"/>
    <lineage>
        <taxon>Bacteria</taxon>
        <taxon>Bacillati</taxon>
        <taxon>Chloroflexota</taxon>
        <taxon>Tepidiformia</taxon>
        <taxon>Tepidiformales</taxon>
        <taxon>Tepidiformaceae</taxon>
        <taxon>Tepidiforma</taxon>
    </lineage>
</organism>
<dbReference type="Proteomes" id="UP000326331">
    <property type="component" value="Chromosome"/>
</dbReference>
<dbReference type="InterPro" id="IPR011576">
    <property type="entry name" value="Pyridox_Oxase_N"/>
</dbReference>
<keyword evidence="1" id="KW-0560">Oxidoreductase</keyword>
<evidence type="ECO:0000313" key="4">
    <source>
        <dbReference type="Proteomes" id="UP000326331"/>
    </source>
</evidence>
<dbReference type="Gene3D" id="2.30.110.10">
    <property type="entry name" value="Electron Transport, Fmn-binding Protein, Chain A"/>
    <property type="match status" value="1"/>
</dbReference>
<dbReference type="PANTHER" id="PTHR35176:SF6">
    <property type="entry name" value="HEME OXYGENASE HI_0854-RELATED"/>
    <property type="match status" value="1"/>
</dbReference>
<gene>
    <name evidence="3" type="ORF">Tbon_04490</name>
</gene>
<dbReference type="InterPro" id="IPR012349">
    <property type="entry name" value="Split_barrel_FMN-bd"/>
</dbReference>
<evidence type="ECO:0000313" key="3">
    <source>
        <dbReference type="EMBL" id="QFG02579.1"/>
    </source>
</evidence>
<reference evidence="3 4" key="1">
    <citation type="submission" date="2019-10" db="EMBL/GenBank/DDBJ databases">
        <title>Thermopilla bonchosmolovskayae gen. nov., sp. nov., a moderately thermophilic Chloroflexi bacterium from a Chukotka hot spring (Arctic, Russia), representing a novel classis Thermopillaia, which include previously uncultivated lineage OLB14.</title>
        <authorList>
            <person name="Kochetkova T.V."/>
            <person name="Zayulina K.S."/>
            <person name="Zhigarkov V.S."/>
            <person name="Minaev N.V."/>
            <person name="Novikov A."/>
            <person name="Toshchakov S.V."/>
            <person name="Elcheninov A.G."/>
            <person name="Kublanov I.V."/>
        </authorList>
    </citation>
    <scope>NUCLEOTIDE SEQUENCE [LARGE SCALE GENOMIC DNA]</scope>
    <source>
        <strain evidence="3 4">3753O</strain>
    </source>
</reference>
<protein>
    <submittedName>
        <fullName evidence="3">PPOX class F420-dependent oxidoreductase</fullName>
    </submittedName>
</protein>